<evidence type="ECO:0000256" key="6">
    <source>
        <dbReference type="ARBA" id="ARBA00022801"/>
    </source>
</evidence>
<organism evidence="10 11">
    <name type="scientific">Tritrichomonas musculus</name>
    <dbReference type="NCBI Taxonomy" id="1915356"/>
    <lineage>
        <taxon>Eukaryota</taxon>
        <taxon>Metamonada</taxon>
        <taxon>Parabasalia</taxon>
        <taxon>Tritrichomonadida</taxon>
        <taxon>Tritrichomonadidae</taxon>
        <taxon>Tritrichomonas</taxon>
    </lineage>
</organism>
<keyword evidence="5" id="KW-0833">Ubl conjugation pathway</keyword>
<reference evidence="10 11" key="1">
    <citation type="submission" date="2024-04" db="EMBL/GenBank/DDBJ databases">
        <title>Tritrichomonas musculus Genome.</title>
        <authorList>
            <person name="Alves-Ferreira E."/>
            <person name="Grigg M."/>
            <person name="Lorenzi H."/>
            <person name="Galac M."/>
        </authorList>
    </citation>
    <scope>NUCLEOTIDE SEQUENCE [LARGE SCALE GENOMIC DNA]</scope>
    <source>
        <strain evidence="10 11">EAF2021</strain>
    </source>
</reference>
<dbReference type="SUPFAM" id="SSF54001">
    <property type="entry name" value="Cysteine proteinases"/>
    <property type="match status" value="1"/>
</dbReference>
<dbReference type="PROSITE" id="PS00972">
    <property type="entry name" value="USP_1"/>
    <property type="match status" value="1"/>
</dbReference>
<name>A0ABR2KU28_9EUKA</name>
<feature type="compositionally biased region" description="Low complexity" evidence="8">
    <location>
        <begin position="693"/>
        <end position="719"/>
    </location>
</feature>
<dbReference type="InterPro" id="IPR028889">
    <property type="entry name" value="USP"/>
</dbReference>
<feature type="domain" description="USP" evidence="9">
    <location>
        <begin position="216"/>
        <end position="529"/>
    </location>
</feature>
<dbReference type="PROSITE" id="PS50235">
    <property type="entry name" value="USP_3"/>
    <property type="match status" value="1"/>
</dbReference>
<keyword evidence="4" id="KW-0645">Protease</keyword>
<evidence type="ECO:0000259" key="9">
    <source>
        <dbReference type="PROSITE" id="PS50235"/>
    </source>
</evidence>
<sequence>MLESRAIGKSIGDLSGNSDGHVLIAPPDQPFEYIWIIDSWESQSIDPISPDFIINDLAFHMQACRPKQPSQFFSVKVILVEKPPGPKTFRFTVEISNDLFPEKSVLKRSSKAFSRINAYETFTLLPSHKITEKDGFLKDGQLTIIFKYAPNSIKPPRSIDNNSVQPPTQIPSKEQSQTPQTTEQQNTNAEQFSRLKSSSMVFTPAESIIPIASKFSGLRNQGATCYMNSILQVLYHIPSFRRIVYSMPTTGNEDITTSIPLNLQSLFCRMQFTNSACSTTDLTRSFGWDRSYTTRQHDVVEFERALIQNLEAKIKDTELSGHISSQFIGKIRTSIKCKNVNFVHSIDEDFDNLPLIVRGCKNLDESLKKELESQDLTGSDQYKTEEYGSQDAIMETEFISFPPILHIQLRRFEHDNQTNRNIKINDRFEYPSEIDLTPYLSPSSEQFKRNNTYLLFAIIVHSGSIASGHYYCYIRPNFDDQQWYKFDDANVTTANLSDVLANNFGGPSSTLPSSQNKTYSAYMLIYVRKEEMTSLFEPVTDESVPIHIRESAAQNDLKNKSEVPPDYIDIRLNSEASIRINSMRWMTGFHNNATMLVMRLNSDEKVASFYEKVADWMKKKVDQIRLWKCSTYLIPETPILVENEDEKLSDIFDKGANVFAQRIFPEEGEKVDVESDKRVMFFKFFFLPRRNPNQSENQQTNSSENQQSSQYEISQSSTQNESKVQPLDQNENQSSNTCNSQSLISSENQQSNKSETLNSSENQQLSTSENQQLSTSENQPLNSNAGQTSSSSMSSNLRLGQFGDLSASSVKSQSPDLRFEATIRYIGSRAVRKSLPVSELFPIVNAIVGLPTDTPLIVFQETIQHSAQLISEPQDTLVIDAGSMLIFQISPGIEIEDPDPAQFDPLADSNVPLQSMSSSGFFDPLWSNLPIVSYFSLHPDLAPTTTDQYMNHKLRTLESVMFDYDDKTVTGKAIVRFPSNLSWPALKRLISIAVKCDYDPEHDSMRIYKRDTMTGGPSKFPISMRFSHSIASSLVGSTPKKGDRLHLFYSIIHGIPESMLMNMANYNVQYSEDGFSVSVSARLLIMKNSTLRKVAFEMQNRGILPQSDSIRVLQVFNKRIVRLFEKVDDQVVTDYNSILRFENIPIEQRSFDEDVNVYCPVSQGYVDFSDKPHFVGDPFLFMCNVGDTLGAIRRDLIKWAEVPVEQVDFAVVMRLRQCSDQLFVVEPIRDDAVVSDIIRKGDQIFIWQPKLEDVKEEENARVTFVDHPPPRKKEAREREQPVKIFN</sequence>
<feature type="region of interest" description="Disordered" evidence="8">
    <location>
        <begin position="691"/>
        <end position="797"/>
    </location>
</feature>
<protein>
    <recommendedName>
        <fullName evidence="3">ubiquitinyl hydrolase 1</fullName>
        <ecNumber evidence="3">3.4.19.12</ecNumber>
    </recommendedName>
</protein>
<evidence type="ECO:0000313" key="11">
    <source>
        <dbReference type="Proteomes" id="UP001470230"/>
    </source>
</evidence>
<gene>
    <name evidence="10" type="ORF">M9Y10_023077</name>
</gene>
<dbReference type="Proteomes" id="UP001470230">
    <property type="component" value="Unassembled WGS sequence"/>
</dbReference>
<dbReference type="InterPro" id="IPR018200">
    <property type="entry name" value="USP_CS"/>
</dbReference>
<feature type="compositionally biased region" description="Basic and acidic residues" evidence="8">
    <location>
        <begin position="1268"/>
        <end position="1286"/>
    </location>
</feature>
<comment type="caution">
    <text evidence="10">The sequence shown here is derived from an EMBL/GenBank/DDBJ whole genome shotgun (WGS) entry which is preliminary data.</text>
</comment>
<dbReference type="PROSITE" id="PS00973">
    <property type="entry name" value="USP_2"/>
    <property type="match status" value="1"/>
</dbReference>
<evidence type="ECO:0000256" key="8">
    <source>
        <dbReference type="SAM" id="MobiDB-lite"/>
    </source>
</evidence>
<feature type="compositionally biased region" description="Low complexity" evidence="8">
    <location>
        <begin position="174"/>
        <end position="189"/>
    </location>
</feature>
<dbReference type="Pfam" id="PF14533">
    <property type="entry name" value="USP7_C2"/>
    <property type="match status" value="1"/>
</dbReference>
<evidence type="ECO:0000256" key="7">
    <source>
        <dbReference type="ARBA" id="ARBA00022807"/>
    </source>
</evidence>
<dbReference type="EC" id="3.4.19.12" evidence="3"/>
<dbReference type="InterPro" id="IPR029346">
    <property type="entry name" value="USP_C"/>
</dbReference>
<feature type="compositionally biased region" description="Polar residues" evidence="8">
    <location>
        <begin position="159"/>
        <end position="173"/>
    </location>
</feature>
<dbReference type="Pfam" id="PF00443">
    <property type="entry name" value="UCH"/>
    <property type="match status" value="1"/>
</dbReference>
<evidence type="ECO:0000256" key="2">
    <source>
        <dbReference type="ARBA" id="ARBA00009085"/>
    </source>
</evidence>
<dbReference type="Gene3D" id="3.10.20.90">
    <property type="entry name" value="Phosphatidylinositol 3-kinase Catalytic Subunit, Chain A, domain 1"/>
    <property type="match status" value="1"/>
</dbReference>
<evidence type="ECO:0000256" key="5">
    <source>
        <dbReference type="ARBA" id="ARBA00022786"/>
    </source>
</evidence>
<dbReference type="SUPFAM" id="SSF49599">
    <property type="entry name" value="TRAF domain-like"/>
    <property type="match status" value="1"/>
</dbReference>
<dbReference type="InterPro" id="IPR050164">
    <property type="entry name" value="Peptidase_C19"/>
</dbReference>
<dbReference type="Gene3D" id="3.90.70.10">
    <property type="entry name" value="Cysteine proteinases"/>
    <property type="match status" value="1"/>
</dbReference>
<feature type="region of interest" description="Disordered" evidence="8">
    <location>
        <begin position="1266"/>
        <end position="1286"/>
    </location>
</feature>
<keyword evidence="11" id="KW-1185">Reference proteome</keyword>
<comment type="similarity">
    <text evidence="2">Belongs to the peptidase C19 family.</text>
</comment>
<accession>A0ABR2KU28</accession>
<comment type="catalytic activity">
    <reaction evidence="1">
        <text>Thiol-dependent hydrolysis of ester, thioester, amide, peptide and isopeptide bonds formed by the C-terminal Gly of ubiquitin (a 76-residue protein attached to proteins as an intracellular targeting signal).</text>
        <dbReference type="EC" id="3.4.19.12"/>
    </reaction>
</comment>
<dbReference type="InterPro" id="IPR001394">
    <property type="entry name" value="Peptidase_C19_UCH"/>
</dbReference>
<evidence type="ECO:0000256" key="3">
    <source>
        <dbReference type="ARBA" id="ARBA00012759"/>
    </source>
</evidence>
<dbReference type="EMBL" id="JAPFFF010000003">
    <property type="protein sequence ID" value="KAK8894640.1"/>
    <property type="molecule type" value="Genomic_DNA"/>
</dbReference>
<keyword evidence="6" id="KW-0378">Hydrolase</keyword>
<dbReference type="PANTHER" id="PTHR24006">
    <property type="entry name" value="UBIQUITIN CARBOXYL-TERMINAL HYDROLASE"/>
    <property type="match status" value="1"/>
</dbReference>
<evidence type="ECO:0000313" key="10">
    <source>
        <dbReference type="EMBL" id="KAK8894640.1"/>
    </source>
</evidence>
<dbReference type="InterPro" id="IPR038765">
    <property type="entry name" value="Papain-like_cys_pep_sf"/>
</dbReference>
<proteinExistence type="inferred from homology"/>
<dbReference type="PANTHER" id="PTHR24006:SF644">
    <property type="entry name" value="UBIQUITIN CARBOXYL-TERMINAL HYDROLASE 7"/>
    <property type="match status" value="1"/>
</dbReference>
<evidence type="ECO:0000256" key="4">
    <source>
        <dbReference type="ARBA" id="ARBA00022670"/>
    </source>
</evidence>
<feature type="compositionally biased region" description="Polar residues" evidence="8">
    <location>
        <begin position="720"/>
        <end position="788"/>
    </location>
</feature>
<feature type="region of interest" description="Disordered" evidence="8">
    <location>
        <begin position="156"/>
        <end position="189"/>
    </location>
</feature>
<keyword evidence="7" id="KW-0788">Thiol protease</keyword>
<evidence type="ECO:0000256" key="1">
    <source>
        <dbReference type="ARBA" id="ARBA00000707"/>
    </source>
</evidence>